<dbReference type="AlphaFoldDB" id="A0A1L9P881"/>
<dbReference type="EMBL" id="KV878126">
    <property type="protein sequence ID" value="OJI97721.1"/>
    <property type="molecule type" value="Genomic_DNA"/>
</dbReference>
<evidence type="ECO:0000313" key="3">
    <source>
        <dbReference type="Proteomes" id="UP000184073"/>
    </source>
</evidence>
<dbReference type="STRING" id="1036611.A0A1L9P881"/>
<feature type="region of interest" description="Disordered" evidence="1">
    <location>
        <begin position="72"/>
        <end position="104"/>
    </location>
</feature>
<feature type="compositionally biased region" description="Polar residues" evidence="1">
    <location>
        <begin position="91"/>
        <end position="101"/>
    </location>
</feature>
<dbReference type="RefSeq" id="XP_040663484.1">
    <property type="nucleotide sequence ID" value="XM_040812538.1"/>
</dbReference>
<dbReference type="Proteomes" id="UP000184073">
    <property type="component" value="Unassembled WGS sequence"/>
</dbReference>
<organism evidence="2 3">
    <name type="scientific">Aspergillus versicolor CBS 583.65</name>
    <dbReference type="NCBI Taxonomy" id="1036611"/>
    <lineage>
        <taxon>Eukaryota</taxon>
        <taxon>Fungi</taxon>
        <taxon>Dikarya</taxon>
        <taxon>Ascomycota</taxon>
        <taxon>Pezizomycotina</taxon>
        <taxon>Eurotiomycetes</taxon>
        <taxon>Eurotiomycetidae</taxon>
        <taxon>Eurotiales</taxon>
        <taxon>Aspergillaceae</taxon>
        <taxon>Aspergillus</taxon>
        <taxon>Aspergillus subgen. Nidulantes</taxon>
    </lineage>
</organism>
<feature type="compositionally biased region" description="Polar residues" evidence="1">
    <location>
        <begin position="277"/>
        <end position="292"/>
    </location>
</feature>
<accession>A0A1L9P881</accession>
<keyword evidence="3" id="KW-1185">Reference proteome</keyword>
<dbReference type="GeneID" id="63728049"/>
<feature type="compositionally biased region" description="Basic and acidic residues" evidence="1">
    <location>
        <begin position="72"/>
        <end position="90"/>
    </location>
</feature>
<name>A0A1L9P881_ASPVE</name>
<dbReference type="VEuPathDB" id="FungiDB:ASPVEDRAFT_422328"/>
<gene>
    <name evidence="2" type="ORF">ASPVEDRAFT_422328</name>
</gene>
<sequence>MPLLRPQSHSPRLPLTTRSSSRCFSHSSNLLYVKVKRPPWFRRFASRVFFLGAAACTWNSFVSVQQDTTSRDVEFQGHSPDSHTLGDTKSNKTAKPQQSHPSPVFIPIGWRRLEEGKFYAASDPEWKTFVKISKDQKKIRVLKDELASIVLTEASQSSLLLRMLGPPFTVSQQWLLHHFPSRAPPEYYQPGLEITDAWISWVWKPMSNENISKSVRPYFVALGVKDAYSILWGNFLDKFRTNYREDGSALGLPDSSSKALLPSDFTALDKLGDASRPESQLFQPSSPQNRAGQTDADRRPRPSTILSTLQWLPLPKFGPGTDLYVASLAFKHRINECQERELRVSRRGTFLVRGPVGLSGSVGFCRIEVEGEYDPAASEWVSISMYLKDIRSFKQKPLGGK</sequence>
<reference evidence="3" key="1">
    <citation type="journal article" date="2017" name="Genome Biol.">
        <title>Comparative genomics reveals high biological diversity and specific adaptations in the industrially and medically important fungal genus Aspergillus.</title>
        <authorList>
            <person name="de Vries R.P."/>
            <person name="Riley R."/>
            <person name="Wiebenga A."/>
            <person name="Aguilar-Osorio G."/>
            <person name="Amillis S."/>
            <person name="Uchima C.A."/>
            <person name="Anderluh G."/>
            <person name="Asadollahi M."/>
            <person name="Askin M."/>
            <person name="Barry K."/>
            <person name="Battaglia E."/>
            <person name="Bayram O."/>
            <person name="Benocci T."/>
            <person name="Braus-Stromeyer S.A."/>
            <person name="Caldana C."/>
            <person name="Canovas D."/>
            <person name="Cerqueira G.C."/>
            <person name="Chen F."/>
            <person name="Chen W."/>
            <person name="Choi C."/>
            <person name="Clum A."/>
            <person name="Dos Santos R.A."/>
            <person name="Damasio A.R."/>
            <person name="Diallinas G."/>
            <person name="Emri T."/>
            <person name="Fekete E."/>
            <person name="Flipphi M."/>
            <person name="Freyberg S."/>
            <person name="Gallo A."/>
            <person name="Gournas C."/>
            <person name="Habgood R."/>
            <person name="Hainaut M."/>
            <person name="Harispe M.L."/>
            <person name="Henrissat B."/>
            <person name="Hilden K.S."/>
            <person name="Hope R."/>
            <person name="Hossain A."/>
            <person name="Karabika E."/>
            <person name="Karaffa L."/>
            <person name="Karanyi Z."/>
            <person name="Krasevec N."/>
            <person name="Kuo A."/>
            <person name="Kusch H."/>
            <person name="LaButti K."/>
            <person name="Lagendijk E.L."/>
            <person name="Lapidus A."/>
            <person name="Levasseur A."/>
            <person name="Lindquist E."/>
            <person name="Lipzen A."/>
            <person name="Logrieco A.F."/>
            <person name="MacCabe A."/>
            <person name="Maekelae M.R."/>
            <person name="Malavazi I."/>
            <person name="Melin P."/>
            <person name="Meyer V."/>
            <person name="Mielnichuk N."/>
            <person name="Miskei M."/>
            <person name="Molnar A.P."/>
            <person name="Mule G."/>
            <person name="Ngan C.Y."/>
            <person name="Orejas M."/>
            <person name="Orosz E."/>
            <person name="Ouedraogo J.P."/>
            <person name="Overkamp K.M."/>
            <person name="Park H.-S."/>
            <person name="Perrone G."/>
            <person name="Piumi F."/>
            <person name="Punt P.J."/>
            <person name="Ram A.F."/>
            <person name="Ramon A."/>
            <person name="Rauscher S."/>
            <person name="Record E."/>
            <person name="Riano-Pachon D.M."/>
            <person name="Robert V."/>
            <person name="Roehrig J."/>
            <person name="Ruller R."/>
            <person name="Salamov A."/>
            <person name="Salih N.S."/>
            <person name="Samson R.A."/>
            <person name="Sandor E."/>
            <person name="Sanguinetti M."/>
            <person name="Schuetze T."/>
            <person name="Sepcic K."/>
            <person name="Shelest E."/>
            <person name="Sherlock G."/>
            <person name="Sophianopoulou V."/>
            <person name="Squina F.M."/>
            <person name="Sun H."/>
            <person name="Susca A."/>
            <person name="Todd R.B."/>
            <person name="Tsang A."/>
            <person name="Unkles S.E."/>
            <person name="van de Wiele N."/>
            <person name="van Rossen-Uffink D."/>
            <person name="Oliveira J.V."/>
            <person name="Vesth T.C."/>
            <person name="Visser J."/>
            <person name="Yu J.-H."/>
            <person name="Zhou M."/>
            <person name="Andersen M.R."/>
            <person name="Archer D.B."/>
            <person name="Baker S.E."/>
            <person name="Benoit I."/>
            <person name="Brakhage A.A."/>
            <person name="Braus G.H."/>
            <person name="Fischer R."/>
            <person name="Frisvad J.C."/>
            <person name="Goldman G.H."/>
            <person name="Houbraken J."/>
            <person name="Oakley B."/>
            <person name="Pocsi I."/>
            <person name="Scazzocchio C."/>
            <person name="Seiboth B."/>
            <person name="vanKuyk P.A."/>
            <person name="Wortman J."/>
            <person name="Dyer P.S."/>
            <person name="Grigoriev I.V."/>
        </authorList>
    </citation>
    <scope>NUCLEOTIDE SEQUENCE [LARGE SCALE GENOMIC DNA]</scope>
    <source>
        <strain evidence="3">CBS 583.65</strain>
    </source>
</reference>
<feature type="region of interest" description="Disordered" evidence="1">
    <location>
        <begin position="276"/>
        <end position="301"/>
    </location>
</feature>
<evidence type="ECO:0000313" key="2">
    <source>
        <dbReference type="EMBL" id="OJI97721.1"/>
    </source>
</evidence>
<protein>
    <submittedName>
        <fullName evidence="2">Uncharacterized protein</fullName>
    </submittedName>
</protein>
<dbReference type="OrthoDB" id="8062037at2759"/>
<proteinExistence type="predicted"/>
<evidence type="ECO:0000256" key="1">
    <source>
        <dbReference type="SAM" id="MobiDB-lite"/>
    </source>
</evidence>